<evidence type="ECO:0000256" key="3">
    <source>
        <dbReference type="ARBA" id="ARBA00022989"/>
    </source>
</evidence>
<dbReference type="Gene3D" id="1.20.1250.20">
    <property type="entry name" value="MFS general substrate transporter like domains"/>
    <property type="match status" value="1"/>
</dbReference>
<organism evidence="7 8">
    <name type="scientific">Cylindrodendrum hubeiense</name>
    <dbReference type="NCBI Taxonomy" id="595255"/>
    <lineage>
        <taxon>Eukaryota</taxon>
        <taxon>Fungi</taxon>
        <taxon>Dikarya</taxon>
        <taxon>Ascomycota</taxon>
        <taxon>Pezizomycotina</taxon>
        <taxon>Sordariomycetes</taxon>
        <taxon>Hypocreomycetidae</taxon>
        <taxon>Hypocreales</taxon>
        <taxon>Nectriaceae</taxon>
        <taxon>Cylindrodendrum</taxon>
    </lineage>
</organism>
<accession>A0A9P5LMQ3</accession>
<evidence type="ECO:0000313" key="7">
    <source>
        <dbReference type="EMBL" id="KAF7557268.1"/>
    </source>
</evidence>
<dbReference type="Pfam" id="PF07690">
    <property type="entry name" value="MFS_1"/>
    <property type="match status" value="1"/>
</dbReference>
<dbReference type="AlphaFoldDB" id="A0A9P5LMQ3"/>
<dbReference type="GO" id="GO:0022857">
    <property type="term" value="F:transmembrane transporter activity"/>
    <property type="evidence" value="ECO:0007669"/>
    <property type="project" value="InterPro"/>
</dbReference>
<evidence type="ECO:0000256" key="2">
    <source>
        <dbReference type="ARBA" id="ARBA00022692"/>
    </source>
</evidence>
<evidence type="ECO:0000313" key="8">
    <source>
        <dbReference type="Proteomes" id="UP000722485"/>
    </source>
</evidence>
<keyword evidence="4 6" id="KW-0472">Membrane</keyword>
<proteinExistence type="predicted"/>
<dbReference type="GO" id="GO:0016020">
    <property type="term" value="C:membrane"/>
    <property type="evidence" value="ECO:0007669"/>
    <property type="project" value="UniProtKB-SubCell"/>
</dbReference>
<name>A0A9P5LMQ3_9HYPO</name>
<dbReference type="PANTHER" id="PTHR23294">
    <property type="entry name" value="ET TRANSLATION PRODUCT-RELATED"/>
    <property type="match status" value="1"/>
</dbReference>
<gene>
    <name evidence="7" type="ORF">G7Z17_g807</name>
</gene>
<feature type="transmembrane region" description="Helical" evidence="6">
    <location>
        <begin position="330"/>
        <end position="349"/>
    </location>
</feature>
<dbReference type="SUPFAM" id="SSF103473">
    <property type="entry name" value="MFS general substrate transporter"/>
    <property type="match status" value="1"/>
</dbReference>
<feature type="transmembrane region" description="Helical" evidence="6">
    <location>
        <begin position="150"/>
        <end position="171"/>
    </location>
</feature>
<evidence type="ECO:0000256" key="5">
    <source>
        <dbReference type="ARBA" id="ARBA00023180"/>
    </source>
</evidence>
<dbReference type="InterPro" id="IPR036259">
    <property type="entry name" value="MFS_trans_sf"/>
</dbReference>
<dbReference type="Proteomes" id="UP000722485">
    <property type="component" value="Unassembled WGS sequence"/>
</dbReference>
<feature type="transmembrane region" description="Helical" evidence="6">
    <location>
        <begin position="113"/>
        <end position="138"/>
    </location>
</feature>
<keyword evidence="2 6" id="KW-0812">Transmembrane</keyword>
<comment type="caution">
    <text evidence="7">The sequence shown here is derived from an EMBL/GenBank/DDBJ whole genome shotgun (WGS) entry which is preliminary data.</text>
</comment>
<feature type="transmembrane region" description="Helical" evidence="6">
    <location>
        <begin position="266"/>
        <end position="285"/>
    </location>
</feature>
<keyword evidence="8" id="KW-1185">Reference proteome</keyword>
<keyword evidence="3 6" id="KW-1133">Transmembrane helix</keyword>
<evidence type="ECO:0000256" key="1">
    <source>
        <dbReference type="ARBA" id="ARBA00004141"/>
    </source>
</evidence>
<keyword evidence="5" id="KW-0325">Glycoprotein</keyword>
<evidence type="ECO:0000256" key="6">
    <source>
        <dbReference type="SAM" id="Phobius"/>
    </source>
</evidence>
<reference evidence="7" key="1">
    <citation type="submission" date="2020-03" db="EMBL/GenBank/DDBJ databases">
        <title>Draft Genome Sequence of Cylindrodendrum hubeiense.</title>
        <authorList>
            <person name="Buettner E."/>
            <person name="Kellner H."/>
        </authorList>
    </citation>
    <scope>NUCLEOTIDE SEQUENCE</scope>
    <source>
        <strain evidence="7">IHI 201604</strain>
    </source>
</reference>
<dbReference type="PANTHER" id="PTHR23294:SF57">
    <property type="entry name" value="CINA C-TERMINAL DOMAIN-CONTAINING PROTEIN"/>
    <property type="match status" value="1"/>
</dbReference>
<sequence length="383" mass="41194">MGEAQSLSNSYGAVRRWFRGTLYQAIVLGIVSFTQQGIWTALASMGAGGLASPYFVNAVNVITYVIMIVMSPLFAVLGNRFSLKWILVFGTIGYTPYFGALYCNSVYGTQWFLILGSVTCGFSAAALWTSEAAIAVAYPEAHNRGTYIGIWMAIGLFGTVIGSSVQLSLNVHNSSQGSVTPNTYLALIALSCLGLPLSLTISPPDKLLRTDGTVPTFKSGKTAIPLKEGLSGLWKWVMNFYLQATLQSQDPPPVLDIFSPGYAKAITAYCLFSIAGNASVVWMYWMLGLFSDDLDTLAYTTGILRSAESVGFAAAYGIGSNSNISLMTNLAVSFVVFVVSVPFTCYVAWKGEDLEKNKSSLSEIAQLDEDHTSDPEISKAIEA</sequence>
<feature type="transmembrane region" description="Helical" evidence="6">
    <location>
        <begin position="183"/>
        <end position="201"/>
    </location>
</feature>
<feature type="transmembrane region" description="Helical" evidence="6">
    <location>
        <begin position="85"/>
        <end position="107"/>
    </location>
</feature>
<dbReference type="InterPro" id="IPR011701">
    <property type="entry name" value="MFS"/>
</dbReference>
<comment type="subcellular location">
    <subcellularLocation>
        <location evidence="1">Membrane</location>
        <topology evidence="1">Multi-pass membrane protein</topology>
    </subcellularLocation>
</comment>
<protein>
    <submittedName>
        <fullName evidence="7">Uncharacterized protein</fullName>
    </submittedName>
</protein>
<feature type="transmembrane region" description="Helical" evidence="6">
    <location>
        <begin position="21"/>
        <end position="42"/>
    </location>
</feature>
<dbReference type="InterPro" id="IPR051617">
    <property type="entry name" value="UNC-93-like_regulator"/>
</dbReference>
<dbReference type="EMBL" id="JAANBB010000006">
    <property type="protein sequence ID" value="KAF7557268.1"/>
    <property type="molecule type" value="Genomic_DNA"/>
</dbReference>
<feature type="transmembrane region" description="Helical" evidence="6">
    <location>
        <begin position="54"/>
        <end position="78"/>
    </location>
</feature>
<dbReference type="OrthoDB" id="196103at2759"/>
<evidence type="ECO:0000256" key="4">
    <source>
        <dbReference type="ARBA" id="ARBA00023136"/>
    </source>
</evidence>